<accession>A0A5D0MEA8</accession>
<dbReference type="AlphaFoldDB" id="A0A5D0MEA8"/>
<dbReference type="InterPro" id="IPR002372">
    <property type="entry name" value="PQQ_rpt_dom"/>
</dbReference>
<evidence type="ECO:0000256" key="1">
    <source>
        <dbReference type="SAM" id="Phobius"/>
    </source>
</evidence>
<organism evidence="3 4">
    <name type="scientific">Candidatus Mcinerneyibacterium aminivorans</name>
    <dbReference type="NCBI Taxonomy" id="2703815"/>
    <lineage>
        <taxon>Bacteria</taxon>
        <taxon>Candidatus Macinerneyibacteriota</taxon>
        <taxon>Candidatus Mcinerneyibacteria</taxon>
        <taxon>Candidatus Mcinerneyibacteriales</taxon>
        <taxon>Candidatus Mcinerneyibacteriaceae</taxon>
        <taxon>Candidatus Mcinerneyibacterium</taxon>
    </lineage>
</organism>
<protein>
    <submittedName>
        <fullName evidence="3">PQQ-binding-like beta-propeller repeat protein</fullName>
    </submittedName>
</protein>
<evidence type="ECO:0000259" key="2">
    <source>
        <dbReference type="Pfam" id="PF13570"/>
    </source>
</evidence>
<dbReference type="SMART" id="SM00564">
    <property type="entry name" value="PQQ"/>
    <property type="match status" value="7"/>
</dbReference>
<dbReference type="PANTHER" id="PTHR44394:SF1">
    <property type="entry name" value="BETA-ALANINE-ACTIVATING ENZYME"/>
    <property type="match status" value="1"/>
</dbReference>
<dbReference type="SUPFAM" id="SSF50998">
    <property type="entry name" value="Quinoprotein alcohol dehydrogenase-like"/>
    <property type="match status" value="2"/>
</dbReference>
<dbReference type="InterPro" id="IPR015943">
    <property type="entry name" value="WD40/YVTN_repeat-like_dom_sf"/>
</dbReference>
<feature type="domain" description="Pyrrolo-quinoline quinone repeat" evidence="2">
    <location>
        <begin position="290"/>
        <end position="490"/>
    </location>
</feature>
<evidence type="ECO:0000313" key="3">
    <source>
        <dbReference type="EMBL" id="TYB32007.1"/>
    </source>
</evidence>
<dbReference type="Pfam" id="PF13570">
    <property type="entry name" value="Beta-prop_ACSF4"/>
    <property type="match status" value="1"/>
</dbReference>
<dbReference type="InterPro" id="IPR018391">
    <property type="entry name" value="PQQ_b-propeller_rpt"/>
</dbReference>
<comment type="caution">
    <text evidence="3">The sequence shown here is derived from an EMBL/GenBank/DDBJ whole genome shotgun (WGS) entry which is preliminary data.</text>
</comment>
<keyword evidence="4" id="KW-1185">Reference proteome</keyword>
<name>A0A5D0MEA8_9BACT</name>
<dbReference type="GO" id="GO:0043041">
    <property type="term" value="P:amino acid activation for nonribosomal peptide biosynthetic process"/>
    <property type="evidence" value="ECO:0007669"/>
    <property type="project" value="TreeGrafter"/>
</dbReference>
<sequence>MKDFPFLVGESTTFKEEIGQKHFYSYPSRTKKRYKRYGSIFSFITQTHNQVDIMQKVSDSYRKYIKESKNVRLSLKKAIAENDIIGDFFIGVFYGRKIYYVYTEEIDVYLMRNEQLRKLSNYQHDFVEKEAGYYLGDHLIFSSDRIAAFSREISEVLQKREIKDILCEYKEKISSKELLNAAFEKTDNENLIVMTIKVNNLSKVLSRFKAKPIIFAVLIILAAFFIFNFVANNQKFLTGLFERKKQNKKTESTPPKTEQKQTEVLVKNKMNIPLMSKVKWSREFEKDLTSSPVVFRDTLYVCSKDKYIYAIDIDSKQMKWKKYMAYKIAATPFIDNSGLYVGTYKGFFYKLSLKNGEIVWKFGSNQRIISSASADKKAVYFGSNDGFIYSLNKETGKLNWRVLTQNIVWSSPVLKNNLLMVGSLDNNFYAIDTESGKIKWKRTFANQIYSSPAVLNNKVYIGVSDNNLYCLEVDSGEILWSFGTDKEVASKIGVDKEFVYFGNEAGMFYKVKAETGESVWKYNTKGPIRSKPEFYDGVVYITSYDGFVYALKKDDGALVWKGEMSGKIHSSSEQYKSSLFVGDLNGVLKEFETNLYNLKPVSLDDNE</sequence>
<keyword evidence="1" id="KW-1133">Transmembrane helix</keyword>
<dbReference type="InterPro" id="IPR011047">
    <property type="entry name" value="Quinoprotein_ADH-like_sf"/>
</dbReference>
<proteinExistence type="predicted"/>
<dbReference type="InterPro" id="IPR052091">
    <property type="entry name" value="Beta-ala_Activ/Resist"/>
</dbReference>
<gene>
    <name evidence="3" type="ORF">FXF47_01315</name>
</gene>
<dbReference type="PANTHER" id="PTHR44394">
    <property type="entry name" value="BETA-ALANINE-ACTIVATING ENZYME"/>
    <property type="match status" value="1"/>
</dbReference>
<dbReference type="Gene3D" id="2.130.10.10">
    <property type="entry name" value="YVTN repeat-like/Quinoprotein amine dehydrogenase"/>
    <property type="match status" value="2"/>
</dbReference>
<keyword evidence="1" id="KW-0472">Membrane</keyword>
<dbReference type="Proteomes" id="UP000324143">
    <property type="component" value="Unassembled WGS sequence"/>
</dbReference>
<dbReference type="EMBL" id="VSIX01000012">
    <property type="protein sequence ID" value="TYB32007.1"/>
    <property type="molecule type" value="Genomic_DNA"/>
</dbReference>
<keyword evidence="1" id="KW-0812">Transmembrane</keyword>
<feature type="transmembrane region" description="Helical" evidence="1">
    <location>
        <begin position="213"/>
        <end position="231"/>
    </location>
</feature>
<evidence type="ECO:0000313" key="4">
    <source>
        <dbReference type="Proteomes" id="UP000324143"/>
    </source>
</evidence>
<reference evidence="3" key="1">
    <citation type="submission" date="2019-08" db="EMBL/GenBank/DDBJ databases">
        <title>Genomic characterization of a novel candidate phylum (ARYD3) from a high temperature, high salinity tertiary oil reservoir in north central Oklahoma, USA.</title>
        <authorList>
            <person name="Youssef N.H."/>
            <person name="Yadav A."/>
            <person name="Elshahed M.S."/>
        </authorList>
    </citation>
    <scope>NUCLEOTIDE SEQUENCE [LARGE SCALE GENOMIC DNA]</scope>
    <source>
        <strain evidence="3">ARYD3</strain>
    </source>
</reference>